<proteinExistence type="predicted"/>
<evidence type="ECO:0000313" key="2">
    <source>
        <dbReference type="Proteomes" id="UP001519460"/>
    </source>
</evidence>
<dbReference type="EMBL" id="JACVVK020000245">
    <property type="protein sequence ID" value="KAK7482428.1"/>
    <property type="molecule type" value="Genomic_DNA"/>
</dbReference>
<dbReference type="AlphaFoldDB" id="A0ABD0K6B2"/>
<name>A0ABD0K6B2_9CAEN</name>
<accession>A0ABD0K6B2</accession>
<gene>
    <name evidence="1" type="ORF">BaRGS_00026350</name>
</gene>
<protein>
    <submittedName>
        <fullName evidence="1">Uncharacterized protein</fullName>
    </submittedName>
</protein>
<organism evidence="1 2">
    <name type="scientific">Batillaria attramentaria</name>
    <dbReference type="NCBI Taxonomy" id="370345"/>
    <lineage>
        <taxon>Eukaryota</taxon>
        <taxon>Metazoa</taxon>
        <taxon>Spiralia</taxon>
        <taxon>Lophotrochozoa</taxon>
        <taxon>Mollusca</taxon>
        <taxon>Gastropoda</taxon>
        <taxon>Caenogastropoda</taxon>
        <taxon>Sorbeoconcha</taxon>
        <taxon>Cerithioidea</taxon>
        <taxon>Batillariidae</taxon>
        <taxon>Batillaria</taxon>
    </lineage>
</organism>
<keyword evidence="2" id="KW-1185">Reference proteome</keyword>
<reference evidence="1 2" key="1">
    <citation type="journal article" date="2023" name="Sci. Data">
        <title>Genome assembly of the Korean intertidal mud-creeper Batillaria attramentaria.</title>
        <authorList>
            <person name="Patra A.K."/>
            <person name="Ho P.T."/>
            <person name="Jun S."/>
            <person name="Lee S.J."/>
            <person name="Kim Y."/>
            <person name="Won Y.J."/>
        </authorList>
    </citation>
    <scope>NUCLEOTIDE SEQUENCE [LARGE SCALE GENOMIC DNA]</scope>
    <source>
        <strain evidence="1">Wonlab-2016</strain>
    </source>
</reference>
<dbReference type="Proteomes" id="UP001519460">
    <property type="component" value="Unassembled WGS sequence"/>
</dbReference>
<evidence type="ECO:0000313" key="1">
    <source>
        <dbReference type="EMBL" id="KAK7482428.1"/>
    </source>
</evidence>
<sequence length="130" mass="14357">MLKGAGGFLRQDRGVKPHTSSASFYWAPLNVLMHSGAGQQRTCLLRAVKHDPEITVSTAGDQPPRLSDPFFLVLQSTWEAGPLRWLALAPSSTVLSLMMKSAAAGNAPQSRHCAREEWRRQEPKFISTAW</sequence>
<comment type="caution">
    <text evidence="1">The sequence shown here is derived from an EMBL/GenBank/DDBJ whole genome shotgun (WGS) entry which is preliminary data.</text>
</comment>